<protein>
    <submittedName>
        <fullName evidence="1">Uncharacterized protein</fullName>
    </submittedName>
</protein>
<dbReference type="VEuPathDB" id="FungiDB:DFL_009086"/>
<dbReference type="Proteomes" id="UP000283090">
    <property type="component" value="Unassembled WGS sequence"/>
</dbReference>
<organism evidence="1 2">
    <name type="scientific">Arthrobotrys flagrans</name>
    <name type="common">Nematode-trapping fungus</name>
    <name type="synonym">Trichothecium flagrans</name>
    <dbReference type="NCBI Taxonomy" id="97331"/>
    <lineage>
        <taxon>Eukaryota</taxon>
        <taxon>Fungi</taxon>
        <taxon>Dikarya</taxon>
        <taxon>Ascomycota</taxon>
        <taxon>Pezizomycotina</taxon>
        <taxon>Orbiliomycetes</taxon>
        <taxon>Orbiliales</taxon>
        <taxon>Orbiliaceae</taxon>
        <taxon>Arthrobotrys</taxon>
    </lineage>
</organism>
<dbReference type="EMBL" id="SAEB01000012">
    <property type="protein sequence ID" value="RVD81212.1"/>
    <property type="molecule type" value="Genomic_DNA"/>
</dbReference>
<proteinExistence type="predicted"/>
<name>A0A436ZR14_ARTFL</name>
<dbReference type="GeneID" id="93591397"/>
<sequence length="66" mass="7417">MIRPSTTTTVDVITVVVTIITTTFSSSSGIRSYSISLAVFYTRYRFRNQTTPELPRQLIGDKIMLA</sequence>
<evidence type="ECO:0000313" key="1">
    <source>
        <dbReference type="EMBL" id="RVD81212.1"/>
    </source>
</evidence>
<accession>A0A436ZR14</accession>
<reference evidence="1 2" key="1">
    <citation type="submission" date="2019-01" db="EMBL/GenBank/DDBJ databases">
        <title>Intercellular communication is required for trap formation in the nematode-trapping fungus Duddingtonia flagrans.</title>
        <authorList>
            <person name="Youssar L."/>
            <person name="Wernet V."/>
            <person name="Hensel N."/>
            <person name="Hildebrandt H.-G."/>
            <person name="Fischer R."/>
        </authorList>
    </citation>
    <scope>NUCLEOTIDE SEQUENCE [LARGE SCALE GENOMIC DNA]</scope>
    <source>
        <strain evidence="1 2">CBS H-5679</strain>
    </source>
</reference>
<comment type="caution">
    <text evidence="1">The sequence shown here is derived from an EMBL/GenBank/DDBJ whole genome shotgun (WGS) entry which is preliminary data.</text>
</comment>
<dbReference type="AlphaFoldDB" id="A0A436ZR14"/>
<gene>
    <name evidence="1" type="ORF">DFL_009086</name>
</gene>
<dbReference type="RefSeq" id="XP_067486756.1">
    <property type="nucleotide sequence ID" value="XM_067638915.1"/>
</dbReference>
<evidence type="ECO:0000313" key="2">
    <source>
        <dbReference type="Proteomes" id="UP000283090"/>
    </source>
</evidence>
<keyword evidence="2" id="KW-1185">Reference proteome</keyword>